<dbReference type="Proteomes" id="UP001157017">
    <property type="component" value="Unassembled WGS sequence"/>
</dbReference>
<reference evidence="2" key="1">
    <citation type="journal article" date="2019" name="Int. J. Syst. Evol. Microbiol.">
        <title>The Global Catalogue of Microorganisms (GCM) 10K type strain sequencing project: providing services to taxonomists for standard genome sequencing and annotation.</title>
        <authorList>
            <consortium name="The Broad Institute Genomics Platform"/>
            <consortium name="The Broad Institute Genome Sequencing Center for Infectious Disease"/>
            <person name="Wu L."/>
            <person name="Ma J."/>
        </authorList>
    </citation>
    <scope>NUCLEOTIDE SEQUENCE [LARGE SCALE GENOMIC DNA]</scope>
    <source>
        <strain evidence="2">NBRC 108730</strain>
    </source>
</reference>
<comment type="caution">
    <text evidence="1">The sequence shown here is derived from an EMBL/GenBank/DDBJ whole genome shotgun (WGS) entry which is preliminary data.</text>
</comment>
<dbReference type="Pfam" id="PF08811">
    <property type="entry name" value="DUF1800"/>
    <property type="match status" value="1"/>
</dbReference>
<dbReference type="EMBL" id="BSUZ01000001">
    <property type="protein sequence ID" value="GMA87762.1"/>
    <property type="molecule type" value="Genomic_DNA"/>
</dbReference>
<proteinExistence type="predicted"/>
<keyword evidence="2" id="KW-1185">Reference proteome</keyword>
<accession>A0ABQ6JHQ5</accession>
<evidence type="ECO:0000313" key="1">
    <source>
        <dbReference type="EMBL" id="GMA87762.1"/>
    </source>
</evidence>
<protein>
    <submittedName>
        <fullName evidence="1">Uncharacterized protein</fullName>
    </submittedName>
</protein>
<name>A0ABQ6JHQ5_9ACTN</name>
<evidence type="ECO:0000313" key="2">
    <source>
        <dbReference type="Proteomes" id="UP001157017"/>
    </source>
</evidence>
<organism evidence="1 2">
    <name type="scientific">Angustibacter aerolatus</name>
    <dbReference type="NCBI Taxonomy" id="1162965"/>
    <lineage>
        <taxon>Bacteria</taxon>
        <taxon>Bacillati</taxon>
        <taxon>Actinomycetota</taxon>
        <taxon>Actinomycetes</taxon>
        <taxon>Kineosporiales</taxon>
        <taxon>Kineosporiaceae</taxon>
    </lineage>
</organism>
<gene>
    <name evidence="1" type="ORF">GCM10025868_30120</name>
</gene>
<sequence>MKQSARILTGLSVSSDSGDFLYKPWYHWVGPVSVLGFSHVNDTETGGYDVAVKYLRYLATHPSTAKNVATKPGPPVRLRHAVRRARERAWPAST</sequence>
<dbReference type="InterPro" id="IPR014917">
    <property type="entry name" value="DUF1800"/>
</dbReference>